<comment type="caution">
    <text evidence="2">The sequence shown here is derived from an EMBL/GenBank/DDBJ whole genome shotgun (WGS) entry which is preliminary data.</text>
</comment>
<dbReference type="EMBL" id="JAMKOV010000004">
    <property type="protein sequence ID" value="KAI8040825.1"/>
    <property type="molecule type" value="Genomic_DNA"/>
</dbReference>
<feature type="compositionally biased region" description="Basic residues" evidence="1">
    <location>
        <begin position="150"/>
        <end position="181"/>
    </location>
</feature>
<dbReference type="Proteomes" id="UP001059596">
    <property type="component" value="Unassembled WGS sequence"/>
</dbReference>
<keyword evidence="3" id="KW-1185">Reference proteome</keyword>
<dbReference type="AlphaFoldDB" id="A0A9P9YPK1"/>
<protein>
    <recommendedName>
        <fullName evidence="4">Histone-like protein 18C</fullName>
    </recommendedName>
</protein>
<name>A0A9P9YPK1_9MUSC</name>
<evidence type="ECO:0008006" key="4">
    <source>
        <dbReference type="Google" id="ProtNLM"/>
    </source>
</evidence>
<dbReference type="OrthoDB" id="7864170at2759"/>
<proteinExistence type="predicted"/>
<feature type="compositionally biased region" description="Basic residues" evidence="1">
    <location>
        <begin position="188"/>
        <end position="206"/>
    </location>
</feature>
<organism evidence="2 3">
    <name type="scientific">Drosophila gunungcola</name>
    <name type="common">fruit fly</name>
    <dbReference type="NCBI Taxonomy" id="103775"/>
    <lineage>
        <taxon>Eukaryota</taxon>
        <taxon>Metazoa</taxon>
        <taxon>Ecdysozoa</taxon>
        <taxon>Arthropoda</taxon>
        <taxon>Hexapoda</taxon>
        <taxon>Insecta</taxon>
        <taxon>Pterygota</taxon>
        <taxon>Neoptera</taxon>
        <taxon>Endopterygota</taxon>
        <taxon>Diptera</taxon>
        <taxon>Brachycera</taxon>
        <taxon>Muscomorpha</taxon>
        <taxon>Ephydroidea</taxon>
        <taxon>Drosophilidae</taxon>
        <taxon>Drosophila</taxon>
        <taxon>Sophophora</taxon>
    </lineage>
</organism>
<evidence type="ECO:0000313" key="2">
    <source>
        <dbReference type="EMBL" id="KAI8040825.1"/>
    </source>
</evidence>
<reference evidence="2" key="1">
    <citation type="journal article" date="2023" name="Genome Biol. Evol.">
        <title>Long-read-based Genome Assembly of Drosophila gunungcola Reveals Fewer Chemosensory Genes in Flower-breeding Species.</title>
        <authorList>
            <person name="Negi A."/>
            <person name="Liao B.Y."/>
            <person name="Yeh S.D."/>
        </authorList>
    </citation>
    <scope>NUCLEOTIDE SEQUENCE</scope>
    <source>
        <strain evidence="2">Sukarami</strain>
    </source>
</reference>
<evidence type="ECO:0000256" key="1">
    <source>
        <dbReference type="SAM" id="MobiDB-lite"/>
    </source>
</evidence>
<sequence>MSYLRFKGCKTKKTLEEHLRDADGLKSDINVNYDGIGDLQAACNSDNNDESSYINFLGQYWARYEDYYTDSQIEQAAANRWNDMSVSDRRQYSVSPPIAIRGDTDCSSTSTIKLPSSANSDDQMESEPGTSKDTAAFYGNSDDECQKREPKCRKPRKRCAKPRAMSKVKRRCAKPKPKCARAKPACPRPRKKMACSKPRPRSRKAKPACPKPRYCK</sequence>
<feature type="compositionally biased region" description="Polar residues" evidence="1">
    <location>
        <begin position="105"/>
        <end position="121"/>
    </location>
</feature>
<feature type="region of interest" description="Disordered" evidence="1">
    <location>
        <begin position="97"/>
        <end position="216"/>
    </location>
</feature>
<accession>A0A9P9YPK1</accession>
<evidence type="ECO:0000313" key="3">
    <source>
        <dbReference type="Proteomes" id="UP001059596"/>
    </source>
</evidence>
<gene>
    <name evidence="2" type="ORF">M5D96_006768</name>
</gene>